<name>A0A6N8J2B5_9BACT</name>
<dbReference type="Gene3D" id="1.10.10.10">
    <property type="entry name" value="Winged helix-like DNA-binding domain superfamily/Winged helix DNA-binding domain"/>
    <property type="match status" value="1"/>
</dbReference>
<feature type="domain" description="RNA polymerase sigma factor 70 region 4 type 2" evidence="6">
    <location>
        <begin position="125"/>
        <end position="175"/>
    </location>
</feature>
<dbReference type="GO" id="GO:0006352">
    <property type="term" value="P:DNA-templated transcription initiation"/>
    <property type="evidence" value="ECO:0007669"/>
    <property type="project" value="InterPro"/>
</dbReference>
<proteinExistence type="inferred from homology"/>
<evidence type="ECO:0000256" key="3">
    <source>
        <dbReference type="ARBA" id="ARBA00023082"/>
    </source>
</evidence>
<evidence type="ECO:0000259" key="5">
    <source>
        <dbReference type="Pfam" id="PF04542"/>
    </source>
</evidence>
<keyword evidence="4" id="KW-0804">Transcription</keyword>
<comment type="similarity">
    <text evidence="1">Belongs to the sigma-70 factor family. ECF subfamily.</text>
</comment>
<dbReference type="InterPro" id="IPR014284">
    <property type="entry name" value="RNA_pol_sigma-70_dom"/>
</dbReference>
<dbReference type="GO" id="GO:0003677">
    <property type="term" value="F:DNA binding"/>
    <property type="evidence" value="ECO:0007669"/>
    <property type="project" value="InterPro"/>
</dbReference>
<dbReference type="GO" id="GO:0016987">
    <property type="term" value="F:sigma factor activity"/>
    <property type="evidence" value="ECO:0007669"/>
    <property type="project" value="UniProtKB-KW"/>
</dbReference>
<dbReference type="Proteomes" id="UP000468388">
    <property type="component" value="Unassembled WGS sequence"/>
</dbReference>
<dbReference type="Pfam" id="PF04542">
    <property type="entry name" value="Sigma70_r2"/>
    <property type="match status" value="1"/>
</dbReference>
<comment type="caution">
    <text evidence="7">The sequence shown here is derived from an EMBL/GenBank/DDBJ whole genome shotgun (WGS) entry which is preliminary data.</text>
</comment>
<dbReference type="InterPro" id="IPR014327">
    <property type="entry name" value="RNA_pol_sigma70_bacteroid"/>
</dbReference>
<evidence type="ECO:0000256" key="2">
    <source>
        <dbReference type="ARBA" id="ARBA00023015"/>
    </source>
</evidence>
<keyword evidence="3" id="KW-0731">Sigma factor</keyword>
<feature type="domain" description="RNA polymerase sigma-70 region 2" evidence="5">
    <location>
        <begin position="27"/>
        <end position="93"/>
    </location>
</feature>
<gene>
    <name evidence="7" type="ORF">GO495_00790</name>
</gene>
<evidence type="ECO:0000313" key="7">
    <source>
        <dbReference type="EMBL" id="MVT39104.1"/>
    </source>
</evidence>
<dbReference type="NCBIfam" id="TIGR02985">
    <property type="entry name" value="Sig70_bacteroi1"/>
    <property type="match status" value="1"/>
</dbReference>
<dbReference type="AlphaFoldDB" id="A0A6N8J2B5"/>
<accession>A0A6N8J2B5</accession>
<keyword evidence="2" id="KW-0805">Transcription regulation</keyword>
<dbReference type="InterPro" id="IPR007627">
    <property type="entry name" value="RNA_pol_sigma70_r2"/>
</dbReference>
<reference evidence="7 8" key="1">
    <citation type="submission" date="2019-12" db="EMBL/GenBank/DDBJ databases">
        <title>The draft genomic sequence of strain Chitinophaga oryziterrae JCM 16595.</title>
        <authorList>
            <person name="Zhang X."/>
        </authorList>
    </citation>
    <scope>NUCLEOTIDE SEQUENCE [LARGE SCALE GENOMIC DNA]</scope>
    <source>
        <strain evidence="7 8">JCM 16595</strain>
    </source>
</reference>
<evidence type="ECO:0000256" key="4">
    <source>
        <dbReference type="ARBA" id="ARBA00023163"/>
    </source>
</evidence>
<dbReference type="InterPro" id="IPR013249">
    <property type="entry name" value="RNA_pol_sigma70_r4_t2"/>
</dbReference>
<dbReference type="InterPro" id="IPR013324">
    <property type="entry name" value="RNA_pol_sigma_r3/r4-like"/>
</dbReference>
<evidence type="ECO:0000256" key="1">
    <source>
        <dbReference type="ARBA" id="ARBA00010641"/>
    </source>
</evidence>
<protein>
    <submittedName>
        <fullName evidence="7">RNA polymerase sigma-70 factor</fullName>
    </submittedName>
</protein>
<dbReference type="PANTHER" id="PTHR43133">
    <property type="entry name" value="RNA POLYMERASE ECF-TYPE SIGMA FACTO"/>
    <property type="match status" value="1"/>
</dbReference>
<dbReference type="Gene3D" id="1.10.1740.10">
    <property type="match status" value="1"/>
</dbReference>
<sequence length="196" mass="23201">MEYFKVLNIKSFSLQTNALHEKFRLVFEQHYNALCNYALTFVKSEEASEDIVQDTFIKVWEKRPDLIVSSDIRYYLFVAVRNNSISYLRKERKNPQVELNDYDAAEDQIVFAGEVYQETDYDALLAVALARLPPRCREVFVMSRMSKLTYQQIADSLGISVKTVENQMGTALKRLRAFMRHALYWWWPIIFFLINR</sequence>
<dbReference type="SUPFAM" id="SSF88659">
    <property type="entry name" value="Sigma3 and sigma4 domains of RNA polymerase sigma factors"/>
    <property type="match status" value="1"/>
</dbReference>
<dbReference type="CDD" id="cd06171">
    <property type="entry name" value="Sigma70_r4"/>
    <property type="match status" value="1"/>
</dbReference>
<dbReference type="EMBL" id="WRXO01000001">
    <property type="protein sequence ID" value="MVT39104.1"/>
    <property type="molecule type" value="Genomic_DNA"/>
</dbReference>
<evidence type="ECO:0000313" key="8">
    <source>
        <dbReference type="Proteomes" id="UP000468388"/>
    </source>
</evidence>
<dbReference type="InterPro" id="IPR039425">
    <property type="entry name" value="RNA_pol_sigma-70-like"/>
</dbReference>
<organism evidence="7 8">
    <name type="scientific">Chitinophaga oryziterrae</name>
    <dbReference type="NCBI Taxonomy" id="1031224"/>
    <lineage>
        <taxon>Bacteria</taxon>
        <taxon>Pseudomonadati</taxon>
        <taxon>Bacteroidota</taxon>
        <taxon>Chitinophagia</taxon>
        <taxon>Chitinophagales</taxon>
        <taxon>Chitinophagaceae</taxon>
        <taxon>Chitinophaga</taxon>
    </lineage>
</organism>
<dbReference type="InterPro" id="IPR013325">
    <property type="entry name" value="RNA_pol_sigma_r2"/>
</dbReference>
<dbReference type="PANTHER" id="PTHR43133:SF46">
    <property type="entry name" value="RNA POLYMERASE SIGMA-70 FACTOR ECF SUBFAMILY"/>
    <property type="match status" value="1"/>
</dbReference>
<dbReference type="SUPFAM" id="SSF88946">
    <property type="entry name" value="Sigma2 domain of RNA polymerase sigma factors"/>
    <property type="match status" value="1"/>
</dbReference>
<dbReference type="Pfam" id="PF08281">
    <property type="entry name" value="Sigma70_r4_2"/>
    <property type="match status" value="1"/>
</dbReference>
<keyword evidence="8" id="KW-1185">Reference proteome</keyword>
<dbReference type="NCBIfam" id="TIGR02937">
    <property type="entry name" value="sigma70-ECF"/>
    <property type="match status" value="1"/>
</dbReference>
<dbReference type="InterPro" id="IPR036388">
    <property type="entry name" value="WH-like_DNA-bd_sf"/>
</dbReference>
<evidence type="ECO:0000259" key="6">
    <source>
        <dbReference type="Pfam" id="PF08281"/>
    </source>
</evidence>